<keyword evidence="1" id="KW-0378">Hydrolase</keyword>
<name>A0A3P7IHK7_STRVU</name>
<dbReference type="InterPro" id="IPR017850">
    <property type="entry name" value="Alkaline_phosphatase_core_sf"/>
</dbReference>
<dbReference type="GO" id="GO:0055120">
    <property type="term" value="C:striated muscle dense body"/>
    <property type="evidence" value="ECO:0007669"/>
    <property type="project" value="TreeGrafter"/>
</dbReference>
<keyword evidence="4" id="KW-1185">Reference proteome</keyword>
<dbReference type="Proteomes" id="UP000270094">
    <property type="component" value="Unassembled WGS sequence"/>
</dbReference>
<dbReference type="InterPro" id="IPR002591">
    <property type="entry name" value="Phosphodiest/P_Trfase"/>
</dbReference>
<dbReference type="GO" id="GO:0016787">
    <property type="term" value="F:hydrolase activity"/>
    <property type="evidence" value="ECO:0007669"/>
    <property type="project" value="UniProtKB-KW"/>
</dbReference>
<dbReference type="Pfam" id="PF01663">
    <property type="entry name" value="Phosphodiest"/>
    <property type="match status" value="1"/>
</dbReference>
<dbReference type="PANTHER" id="PTHR10151">
    <property type="entry name" value="ECTONUCLEOTIDE PYROPHOSPHATASE/PHOSPHODIESTERASE"/>
    <property type="match status" value="1"/>
</dbReference>
<dbReference type="GO" id="GO:0031674">
    <property type="term" value="C:I band"/>
    <property type="evidence" value="ECO:0007669"/>
    <property type="project" value="TreeGrafter"/>
</dbReference>
<protein>
    <recommendedName>
        <fullName evidence="5">Extracellular Endonuclease subunit A domain-containing protein</fullName>
    </recommendedName>
</protein>
<dbReference type="GO" id="GO:0016529">
    <property type="term" value="C:sarcoplasmic reticulum"/>
    <property type="evidence" value="ECO:0007669"/>
    <property type="project" value="TreeGrafter"/>
</dbReference>
<evidence type="ECO:0000313" key="3">
    <source>
        <dbReference type="EMBL" id="VDM65044.1"/>
    </source>
</evidence>
<proteinExistence type="predicted"/>
<dbReference type="Gene3D" id="3.40.720.10">
    <property type="entry name" value="Alkaline Phosphatase, subunit A"/>
    <property type="match status" value="1"/>
</dbReference>
<dbReference type="SUPFAM" id="SSF53649">
    <property type="entry name" value="Alkaline phosphatase-like"/>
    <property type="match status" value="1"/>
</dbReference>
<accession>A0A3P7IHK7</accession>
<dbReference type="InterPro" id="IPR044929">
    <property type="entry name" value="DNA/RNA_non-sp_Endonuclease_sf"/>
</dbReference>
<dbReference type="PANTHER" id="PTHR10151:SF114">
    <property type="entry name" value="ECTONUCLEOTIDE PYROPHOSPHATASE_PHOSPHODIESTERASE C27A7.3"/>
    <property type="match status" value="1"/>
</dbReference>
<dbReference type="OrthoDB" id="5835412at2759"/>
<evidence type="ECO:0000313" key="4">
    <source>
        <dbReference type="Proteomes" id="UP000270094"/>
    </source>
</evidence>
<sequence length="583" mass="65875">MVISELVIYSHFLDQFIRDLELNLTKADIAKPIWLAYKEQTDGITALHSWSLQPFEAHHPDYYVFGNDSTPLQEQLNTALEWLKMDAFSRPGLIMIYCKETLKILENVDESVVQKSLAEVDGILDRFFGELNREAILDCVNVVVLSDEGLTNGLTMMDVHQYSSGYNVSNPNPLTTIHAVESGKFNRSFTFSCSKENSRKIFLPSTLPTRWHSSLSENSGDILLSTTLNGGKCRHVDTESDCPDEGMQTFFFAQGPSFNSGLVLPKIQNIELMNLWLDLLNMHYLPNNGTIGIMDEALRKPKRREKRRRFGIRECPFVNEEFVINCGGCTALQQARITKWMNSCDQPNRPVVLFSSSSFSPCYQKICEKLIVIGTDGDDSLALVELFHQNNTVARSESDCRYVNSRYRYECPTLMSSEGYELRSLSPNPKKVLAREATIQVSWKSTFITDVLDPLNDYTLAISKELGRVICITGTAYDRNFDGIADKERRGSPSHLYRILIACSSGWSSDGFTCTHARSTKVLAFIFPHMDRDANCLPSRELLLLYTARLKDVELIAGMDIDLPGVSATHALYLKVSVVNHLW</sequence>
<dbReference type="AlphaFoldDB" id="A0A3P7IHK7"/>
<organism evidence="3 4">
    <name type="scientific">Strongylus vulgaris</name>
    <name type="common">Blood worm</name>
    <dbReference type="NCBI Taxonomy" id="40348"/>
    <lineage>
        <taxon>Eukaryota</taxon>
        <taxon>Metazoa</taxon>
        <taxon>Ecdysozoa</taxon>
        <taxon>Nematoda</taxon>
        <taxon>Chromadorea</taxon>
        <taxon>Rhabditida</taxon>
        <taxon>Rhabditina</taxon>
        <taxon>Rhabditomorpha</taxon>
        <taxon>Strongyloidea</taxon>
        <taxon>Strongylidae</taxon>
        <taxon>Strongylus</taxon>
    </lineage>
</organism>
<dbReference type="EMBL" id="UYYB01000059">
    <property type="protein sequence ID" value="VDM65044.1"/>
    <property type="molecule type" value="Genomic_DNA"/>
</dbReference>
<reference evidence="3 4" key="1">
    <citation type="submission" date="2018-11" db="EMBL/GenBank/DDBJ databases">
        <authorList>
            <consortium name="Pathogen Informatics"/>
        </authorList>
    </citation>
    <scope>NUCLEOTIDE SEQUENCE [LARGE SCALE GENOMIC DNA]</scope>
</reference>
<evidence type="ECO:0008006" key="5">
    <source>
        <dbReference type="Google" id="ProtNLM"/>
    </source>
</evidence>
<keyword evidence="2" id="KW-0325">Glycoprotein</keyword>
<gene>
    <name evidence="3" type="ORF">SVUK_LOCUS42</name>
</gene>
<evidence type="ECO:0000256" key="2">
    <source>
        <dbReference type="ARBA" id="ARBA00023180"/>
    </source>
</evidence>
<dbReference type="Gene3D" id="3.40.570.10">
    <property type="entry name" value="Extracellular Endonuclease, subunit A"/>
    <property type="match status" value="1"/>
</dbReference>
<evidence type="ECO:0000256" key="1">
    <source>
        <dbReference type="ARBA" id="ARBA00022801"/>
    </source>
</evidence>